<feature type="compositionally biased region" description="Basic residues" evidence="1">
    <location>
        <begin position="12"/>
        <end position="21"/>
    </location>
</feature>
<proteinExistence type="predicted"/>
<dbReference type="RefSeq" id="WP_147704170.1">
    <property type="nucleotide sequence ID" value="NZ_VDUY01000003.1"/>
</dbReference>
<dbReference type="EMBL" id="VDUY01000003">
    <property type="protein sequence ID" value="TXL66259.1"/>
    <property type="molecule type" value="Genomic_DNA"/>
</dbReference>
<name>A0A5C8NYC5_9BURK</name>
<protein>
    <recommendedName>
        <fullName evidence="4">Carboxypeptidase regulatory-like domain-containing protein</fullName>
    </recommendedName>
</protein>
<dbReference type="Proteomes" id="UP000321548">
    <property type="component" value="Unassembled WGS sequence"/>
</dbReference>
<feature type="compositionally biased region" description="Basic and acidic residues" evidence="1">
    <location>
        <begin position="1"/>
        <end position="11"/>
    </location>
</feature>
<evidence type="ECO:0008006" key="4">
    <source>
        <dbReference type="Google" id="ProtNLM"/>
    </source>
</evidence>
<accession>A0A5C8NYC5</accession>
<reference evidence="2 3" key="1">
    <citation type="submission" date="2019-06" db="EMBL/GenBank/DDBJ databases">
        <title>Quisquiliibacterium sp. nov., isolated from a maize field.</title>
        <authorList>
            <person name="Lin S.-Y."/>
            <person name="Tsai C.-F."/>
            <person name="Young C.-C."/>
        </authorList>
    </citation>
    <scope>NUCLEOTIDE SEQUENCE [LARGE SCALE GENOMIC DNA]</scope>
    <source>
        <strain evidence="2 3">CC-CFT501</strain>
    </source>
</reference>
<dbReference type="SUPFAM" id="SSF117074">
    <property type="entry name" value="Hypothetical protein PA1324"/>
    <property type="match status" value="1"/>
</dbReference>
<evidence type="ECO:0000313" key="2">
    <source>
        <dbReference type="EMBL" id="TXL66259.1"/>
    </source>
</evidence>
<evidence type="ECO:0000256" key="1">
    <source>
        <dbReference type="SAM" id="MobiDB-lite"/>
    </source>
</evidence>
<evidence type="ECO:0000313" key="3">
    <source>
        <dbReference type="Proteomes" id="UP000321548"/>
    </source>
</evidence>
<organism evidence="2 3">
    <name type="scientific">Zeimonas arvi</name>
    <dbReference type="NCBI Taxonomy" id="2498847"/>
    <lineage>
        <taxon>Bacteria</taxon>
        <taxon>Pseudomonadati</taxon>
        <taxon>Pseudomonadota</taxon>
        <taxon>Betaproteobacteria</taxon>
        <taxon>Burkholderiales</taxon>
        <taxon>Burkholderiaceae</taxon>
        <taxon>Zeimonas</taxon>
    </lineage>
</organism>
<gene>
    <name evidence="2" type="ORF">FHP08_09320</name>
</gene>
<dbReference type="AlphaFoldDB" id="A0A5C8NYC5"/>
<comment type="caution">
    <text evidence="2">The sequence shown here is derived from an EMBL/GenBank/DDBJ whole genome shotgun (WGS) entry which is preliminary data.</text>
</comment>
<sequence>MKARTLPETRPVRHARPRRNVRSFGKARTLSALALAAALAGCALPPLGPFGPSEPAPGGTVYRIDTPYDDTLAARLLANGPNTVTGSASVRQRNGTVVTCAGQPVFLVPATDYARIRVRALYGSDERGASLDGRSYRFDPDPPEYAKLVRQAQCDANGRFRFDRVASGTFFLTAVVRWQEGERRAGGSLMQRVTTGGGRTVDLKLAR</sequence>
<dbReference type="OrthoDB" id="5677277at2"/>
<feature type="region of interest" description="Disordered" evidence="1">
    <location>
        <begin position="1"/>
        <end position="23"/>
    </location>
</feature>
<keyword evidence="3" id="KW-1185">Reference proteome</keyword>